<evidence type="ECO:0000256" key="1">
    <source>
        <dbReference type="ARBA" id="ARBA00007637"/>
    </source>
</evidence>
<dbReference type="Pfam" id="PF01370">
    <property type="entry name" value="Epimerase"/>
    <property type="match status" value="1"/>
</dbReference>
<accession>A0A2D6M023</accession>
<dbReference type="EMBL" id="NZBU01000002">
    <property type="protein sequence ID" value="MAG21763.1"/>
    <property type="molecule type" value="Genomic_DNA"/>
</dbReference>
<proteinExistence type="inferred from homology"/>
<dbReference type="InterPro" id="IPR036291">
    <property type="entry name" value="NAD(P)-bd_dom_sf"/>
</dbReference>
<comment type="similarity">
    <text evidence="1">Belongs to the NAD(P)-dependent epimerase/dehydratase family.</text>
</comment>
<dbReference type="InterPro" id="IPR001509">
    <property type="entry name" value="Epimerase_deHydtase"/>
</dbReference>
<comment type="caution">
    <text evidence="3">The sequence shown here is derived from an EMBL/GenBank/DDBJ whole genome shotgun (WGS) entry which is preliminary data.</text>
</comment>
<evidence type="ECO:0000313" key="3">
    <source>
        <dbReference type="EMBL" id="MAG21763.1"/>
    </source>
</evidence>
<feature type="domain" description="NAD-dependent epimerase/dehydratase" evidence="2">
    <location>
        <begin position="9"/>
        <end position="232"/>
    </location>
</feature>
<evidence type="ECO:0000313" key="4">
    <source>
        <dbReference type="Proteomes" id="UP000226592"/>
    </source>
</evidence>
<organism evidence="3 4">
    <name type="scientific">Candidatus Iainarchaeum sp</name>
    <dbReference type="NCBI Taxonomy" id="3101447"/>
    <lineage>
        <taxon>Archaea</taxon>
        <taxon>Candidatus Iainarchaeota</taxon>
        <taxon>Candidatus Iainarchaeia</taxon>
        <taxon>Candidatus Iainarchaeales</taxon>
        <taxon>Candidatus Iainarchaeaceae</taxon>
        <taxon>Candidatus Iainarchaeum</taxon>
    </lineage>
</organism>
<protein>
    <recommendedName>
        <fullName evidence="2">NAD-dependent epimerase/dehydratase domain-containing protein</fullName>
    </recommendedName>
</protein>
<sequence>MSALENKRVLVTGANGFIGAWLCHRLVEQNTEVIALIHDDKGLLDLHGIKDKVTCVSGDVESTEEMGKIFKEHKPELCYHLAAKSSTRDAAKDLHSTFKTNVLGTVNILGQVKDYGCAVVFVSTVKTYGGFTDKCFDEEQKLGGTSAYASSKIAAEAVCRMFAKNFDLSVSISRPGNVFGGYDDNYSRLIPGAIKNIFEDNPPIIKGAGESKIDLVYIEDVVDGLILLGEKTISKRMNADAYNFGSGESHSVKEAIEMVAKAVGKDMEPEFAGEENVCTECLCIEKAEKDLGWKPKHSLKQGLEKTVADFEKALK</sequence>
<dbReference type="AlphaFoldDB" id="A0A2D6M023"/>
<name>A0A2D6M023_9ARCH</name>
<evidence type="ECO:0000259" key="2">
    <source>
        <dbReference type="Pfam" id="PF01370"/>
    </source>
</evidence>
<dbReference type="SUPFAM" id="SSF51735">
    <property type="entry name" value="NAD(P)-binding Rossmann-fold domains"/>
    <property type="match status" value="1"/>
</dbReference>
<dbReference type="PANTHER" id="PTHR43000">
    <property type="entry name" value="DTDP-D-GLUCOSE 4,6-DEHYDRATASE-RELATED"/>
    <property type="match status" value="1"/>
</dbReference>
<dbReference type="Proteomes" id="UP000226592">
    <property type="component" value="Unassembled WGS sequence"/>
</dbReference>
<reference evidence="4" key="1">
    <citation type="submission" date="2017-09" db="EMBL/GenBank/DDBJ databases">
        <title>The Reconstruction of 2,631 Draft Metagenome-Assembled Genomes from the Global Oceans.</title>
        <authorList>
            <person name="Tully B.J."/>
            <person name="Graham E.D."/>
            <person name="Heidelberg J.F."/>
        </authorList>
    </citation>
    <scope>NUCLEOTIDE SEQUENCE [LARGE SCALE GENOMIC DNA]</scope>
</reference>
<gene>
    <name evidence="3" type="ORF">CL943_00460</name>
</gene>
<dbReference type="Gene3D" id="3.40.50.720">
    <property type="entry name" value="NAD(P)-binding Rossmann-like Domain"/>
    <property type="match status" value="1"/>
</dbReference>